<keyword evidence="1" id="KW-0645">Protease</keyword>
<evidence type="ECO:0000313" key="2">
    <source>
        <dbReference type="Proteomes" id="UP001140949"/>
    </source>
</evidence>
<dbReference type="GO" id="GO:0008233">
    <property type="term" value="F:peptidase activity"/>
    <property type="evidence" value="ECO:0007669"/>
    <property type="project" value="UniProtKB-KW"/>
</dbReference>
<keyword evidence="2" id="KW-1185">Reference proteome</keyword>
<dbReference type="AlphaFoldDB" id="A0AAX6E4T9"/>
<comment type="caution">
    <text evidence="1">The sequence shown here is derived from an EMBL/GenBank/DDBJ whole genome shotgun (WGS) entry which is preliminary data.</text>
</comment>
<keyword evidence="1" id="KW-0378">Hydrolase</keyword>
<reference evidence="1" key="2">
    <citation type="submission" date="2023-04" db="EMBL/GenBank/DDBJ databases">
        <authorList>
            <person name="Bruccoleri R.E."/>
            <person name="Oakeley E.J."/>
            <person name="Faust A.-M."/>
            <person name="Dessus-Babus S."/>
            <person name="Altorfer M."/>
            <person name="Burckhardt D."/>
            <person name="Oertli M."/>
            <person name="Naumann U."/>
            <person name="Petersen F."/>
            <person name="Wong J."/>
        </authorList>
    </citation>
    <scope>NUCLEOTIDE SEQUENCE</scope>
    <source>
        <strain evidence="1">GSM-AAB239-AS_SAM_17_03QT</strain>
        <tissue evidence="1">Leaf</tissue>
    </source>
</reference>
<name>A0AAX6E4T9_IRIPA</name>
<dbReference type="Proteomes" id="UP001140949">
    <property type="component" value="Unassembled WGS sequence"/>
</dbReference>
<proteinExistence type="predicted"/>
<evidence type="ECO:0000313" key="1">
    <source>
        <dbReference type="EMBL" id="KAJ6798975.1"/>
    </source>
</evidence>
<dbReference type="GO" id="GO:0006508">
    <property type="term" value="P:proteolysis"/>
    <property type="evidence" value="ECO:0007669"/>
    <property type="project" value="UniProtKB-KW"/>
</dbReference>
<gene>
    <name evidence="1" type="ORF">M6B38_209585</name>
</gene>
<organism evidence="1 2">
    <name type="scientific">Iris pallida</name>
    <name type="common">Sweet iris</name>
    <dbReference type="NCBI Taxonomy" id="29817"/>
    <lineage>
        <taxon>Eukaryota</taxon>
        <taxon>Viridiplantae</taxon>
        <taxon>Streptophyta</taxon>
        <taxon>Embryophyta</taxon>
        <taxon>Tracheophyta</taxon>
        <taxon>Spermatophyta</taxon>
        <taxon>Magnoliopsida</taxon>
        <taxon>Liliopsida</taxon>
        <taxon>Asparagales</taxon>
        <taxon>Iridaceae</taxon>
        <taxon>Iridoideae</taxon>
        <taxon>Irideae</taxon>
        <taxon>Iris</taxon>
    </lineage>
</organism>
<sequence>MSPLWFCCVSSPLAESLRLGRGPGVGLRGDLVAEEAAEGRARHGEAVPGEHPLRRLHHQSGRPSRCIHAGCAEGAPGFGFRLRVGQGRPRRHQLSCHTRRIRSQGHSCRSINV</sequence>
<reference evidence="1" key="1">
    <citation type="journal article" date="2023" name="GigaByte">
        <title>Genome assembly of the bearded iris, Iris pallida Lam.</title>
        <authorList>
            <person name="Bruccoleri R.E."/>
            <person name="Oakeley E.J."/>
            <person name="Faust A.M.E."/>
            <person name="Altorfer M."/>
            <person name="Dessus-Babus S."/>
            <person name="Burckhardt D."/>
            <person name="Oertli M."/>
            <person name="Naumann U."/>
            <person name="Petersen F."/>
            <person name="Wong J."/>
        </authorList>
    </citation>
    <scope>NUCLEOTIDE SEQUENCE</scope>
    <source>
        <strain evidence="1">GSM-AAB239-AS_SAM_17_03QT</strain>
    </source>
</reference>
<dbReference type="EMBL" id="JANAVB010040087">
    <property type="protein sequence ID" value="KAJ6798975.1"/>
    <property type="molecule type" value="Genomic_DNA"/>
</dbReference>
<protein>
    <submittedName>
        <fullName evidence="1">Protease Do-like 1, chloroplastic</fullName>
    </submittedName>
</protein>
<accession>A0AAX6E4T9</accession>